<dbReference type="PIRSF" id="PIRSF007663">
    <property type="entry name" value="UCP007663"/>
    <property type="match status" value="1"/>
</dbReference>
<proteinExistence type="predicted"/>
<dbReference type="SUPFAM" id="SSF48208">
    <property type="entry name" value="Six-hairpin glycosidases"/>
    <property type="match status" value="1"/>
</dbReference>
<feature type="domain" description="Alpha fucosidase A-like C-terminal" evidence="2">
    <location>
        <begin position="700"/>
        <end position="769"/>
    </location>
</feature>
<organism evidence="4 5">
    <name type="scientific">Xylanibacter rodentium</name>
    <dbReference type="NCBI Taxonomy" id="2736289"/>
    <lineage>
        <taxon>Bacteria</taxon>
        <taxon>Pseudomonadati</taxon>
        <taxon>Bacteroidota</taxon>
        <taxon>Bacteroidia</taxon>
        <taxon>Bacteroidales</taxon>
        <taxon>Prevotellaceae</taxon>
        <taxon>Xylanibacter</taxon>
    </lineage>
</organism>
<dbReference type="GeneID" id="82156893"/>
<dbReference type="InterPro" id="IPR049053">
    <property type="entry name" value="AFCA-like_C"/>
</dbReference>
<dbReference type="Pfam" id="PF14498">
    <property type="entry name" value="Glyco_hyd_65N_2"/>
    <property type="match status" value="1"/>
</dbReference>
<accession>A0ABX2ARW9</accession>
<name>A0ABX2ARW9_9BACT</name>
<feature type="domain" description="Glycosyl hydrolase family 95 N-terminal" evidence="1">
    <location>
        <begin position="27"/>
        <end position="265"/>
    </location>
</feature>
<evidence type="ECO:0000259" key="2">
    <source>
        <dbReference type="Pfam" id="PF21307"/>
    </source>
</evidence>
<dbReference type="Pfam" id="PF22124">
    <property type="entry name" value="Glyco_hydro_95_cat"/>
    <property type="match status" value="1"/>
</dbReference>
<dbReference type="InterPro" id="IPR012341">
    <property type="entry name" value="6hp_glycosidase-like_sf"/>
</dbReference>
<gene>
    <name evidence="4" type="ORF">HPS55_03850</name>
</gene>
<dbReference type="EMBL" id="JABKKE010000004">
    <property type="protein sequence ID" value="NPE13467.1"/>
    <property type="molecule type" value="Genomic_DNA"/>
</dbReference>
<dbReference type="PANTHER" id="PTHR31084">
    <property type="entry name" value="ALPHA-L-FUCOSIDASE 2"/>
    <property type="match status" value="1"/>
</dbReference>
<evidence type="ECO:0000259" key="3">
    <source>
        <dbReference type="Pfam" id="PF22124"/>
    </source>
</evidence>
<dbReference type="InterPro" id="IPR008928">
    <property type="entry name" value="6-hairpin_glycosidase_sf"/>
</dbReference>
<dbReference type="PANTHER" id="PTHR31084:SF0">
    <property type="entry name" value="ALPHA-L-FUCOSIDASE 2"/>
    <property type="match status" value="1"/>
</dbReference>
<dbReference type="Pfam" id="PF21307">
    <property type="entry name" value="Glyco_hydro_95_C"/>
    <property type="match status" value="1"/>
</dbReference>
<evidence type="ECO:0000313" key="4">
    <source>
        <dbReference type="EMBL" id="NPE13467.1"/>
    </source>
</evidence>
<dbReference type="GO" id="GO:0016787">
    <property type="term" value="F:hydrolase activity"/>
    <property type="evidence" value="ECO:0007669"/>
    <property type="project" value="UniProtKB-KW"/>
</dbReference>
<evidence type="ECO:0000313" key="5">
    <source>
        <dbReference type="Proteomes" id="UP001193734"/>
    </source>
</evidence>
<reference evidence="4 5" key="1">
    <citation type="submission" date="2020-05" db="EMBL/GenBank/DDBJ databases">
        <title>Distinct polysaccharide utilization as determinants for interspecies competition between intestinal Prevotella spp.</title>
        <authorList>
            <person name="Galvez E.J.C."/>
            <person name="Iljazovic A."/>
            <person name="Strowig T."/>
        </authorList>
    </citation>
    <scope>NUCLEOTIDE SEQUENCE [LARGE SCALE GENOMIC DNA]</scope>
    <source>
        <strain evidence="4 5">PROD</strain>
    </source>
</reference>
<dbReference type="InterPro" id="IPR027414">
    <property type="entry name" value="GH95_N_dom"/>
</dbReference>
<feature type="domain" description="Glycosyl hydrolase family 95 catalytic" evidence="3">
    <location>
        <begin position="289"/>
        <end position="698"/>
    </location>
</feature>
<keyword evidence="5" id="KW-1185">Reference proteome</keyword>
<dbReference type="InterPro" id="IPR054363">
    <property type="entry name" value="GH95_cat"/>
</dbReference>
<evidence type="ECO:0000259" key="1">
    <source>
        <dbReference type="Pfam" id="PF14498"/>
    </source>
</evidence>
<dbReference type="RefSeq" id="WP_172176399.1">
    <property type="nucleotide sequence ID" value="NZ_CASGIA010000006.1"/>
</dbReference>
<comment type="caution">
    <text evidence="4">The sequence shown here is derived from an EMBL/GenBank/DDBJ whole genome shotgun (WGS) entry which is preliminary data.</text>
</comment>
<protein>
    <submittedName>
        <fullName evidence="4">Glycoside hydrolase family 95 protein</fullName>
    </submittedName>
</protein>
<dbReference type="InterPro" id="IPR016518">
    <property type="entry name" value="Alpha-L-fucosidase"/>
</dbReference>
<dbReference type="Gene3D" id="1.50.10.10">
    <property type="match status" value="1"/>
</dbReference>
<dbReference type="Proteomes" id="UP001193734">
    <property type="component" value="Unassembled WGS sequence"/>
</dbReference>
<sequence length="827" mass="92798">MKKKLIGILTSIVTCTICLQAQQEYKLWYDRPAGKWIEALPLGNGRLGAMVYGDPSNEEIQLNEETVWGGSPHNNTNTKAKDALAEIRRLIFDGKNMEATDLCGKTISSPRAKGMPYQTAGSLHLDFGNFRSYANYYRELDLDRAVTTTRFTSGDVDYVRETITSLNNDVILMRLTASKPGSISFTARYTSPMPDTKRSVTTDGLLVLEGKGSDHEGIEGKIRYATLLQCQLDGGRQKSQGDTALVVSKANSVLLCISIGTNFKNNKDISGDAMTKAKALLGKRPALNSFEQARDAHTEAYRKYFRRSMLDLGRNAQADKPTDVRIREFNTLFDPQLPALLYQFGRYLLICSSQPGGQPANLQGIWNDKERGAWDGKYTTNINVEMNYWPAEITSIPEMHEPFLQLIREVAETGKQSASEMYGCRGWMLHHNTDIWRITGSVDKPSTGVWTTCNAWFCQHLWDRYLFSGDRRYLSEVYPIMKSACEFYFDFLVKEPKNGWLVVSPSCSPENPPNINCKRTFTIVAGCTMDNQMVNDLMRNTLEAADILGERDKTFVRELKKTIKQLPPMQIGHWGQVQEWMHDWDNPKDRHRHVSHLWGLYPGRQITVNNSPELMAAAMKTLKARGDHSTGWSMGWKINFWARLLDGDHTYKLISELISVCTEERGQGGGLYPNMFDAHPPFQIDGNFGATAGIAEMLIQSHDNALHLLPALPSVWREGKVTGLRARGGFVLESMDWHDGHLSQATLRSTIGGTMRVRSAVPLTLDGKELKPATGECPNPMLRSQTIRKPLVNKKAPKDAITIRTCHEYDIATTAGGTYVLKQAGNN</sequence>
<keyword evidence="4" id="KW-0378">Hydrolase</keyword>